<accession>A0A9N9FQ42</accession>
<dbReference type="AlphaFoldDB" id="A0A9N9FQ42"/>
<gene>
    <name evidence="1" type="ORF">DEBURN_LOCUS7154</name>
</gene>
<dbReference type="Gene3D" id="3.80.10.10">
    <property type="entry name" value="Ribonuclease Inhibitor"/>
    <property type="match status" value="1"/>
</dbReference>
<sequence>MFADSKDDIIEIYITNLPQESKSLLKISGIDSPEVSRRSKTTINYASFLQRIELQDLYDIVSRWVIRARYYSLKLYEETKPKRLLLYRELCKFFISQNPKLKFSIRLNFIKWDEYIHFQQLSGIIPVNSCLEKLICHTMVKDEIYESIGKIFTEIKDLEIMCDDEKDKIDNKGLASLIDKMRENVTWSLTINRTRRPIPYINKSLEKKVPHLTSLNIYGDGSYPSKIFSKCKLLKKLIIGVKGPEDDKTVLAPFVRHLFVQLMEFDYYSESTVNVLLITMIIMNTRKTLKYLRISWFKEIQVIDPKNHTLLISTIITHCPNLIELMIPLNNLTIDQIPDVMRKCNKLGRIFLNWCDEVEKDPIEMKNWVWNLGETIPSLLQSLYFSNMGFNIDALELFLNRCQQRSIKCLELRIGDWLSAEDLKINSRRLLSI</sequence>
<evidence type="ECO:0000313" key="2">
    <source>
        <dbReference type="Proteomes" id="UP000789706"/>
    </source>
</evidence>
<dbReference type="Proteomes" id="UP000789706">
    <property type="component" value="Unassembled WGS sequence"/>
</dbReference>
<dbReference type="SUPFAM" id="SSF52047">
    <property type="entry name" value="RNI-like"/>
    <property type="match status" value="1"/>
</dbReference>
<organism evidence="1 2">
    <name type="scientific">Diversispora eburnea</name>
    <dbReference type="NCBI Taxonomy" id="1213867"/>
    <lineage>
        <taxon>Eukaryota</taxon>
        <taxon>Fungi</taxon>
        <taxon>Fungi incertae sedis</taxon>
        <taxon>Mucoromycota</taxon>
        <taxon>Glomeromycotina</taxon>
        <taxon>Glomeromycetes</taxon>
        <taxon>Diversisporales</taxon>
        <taxon>Diversisporaceae</taxon>
        <taxon>Diversispora</taxon>
    </lineage>
</organism>
<comment type="caution">
    <text evidence="1">The sequence shown here is derived from an EMBL/GenBank/DDBJ whole genome shotgun (WGS) entry which is preliminary data.</text>
</comment>
<dbReference type="OrthoDB" id="2403216at2759"/>
<dbReference type="EMBL" id="CAJVPK010000824">
    <property type="protein sequence ID" value="CAG8552125.1"/>
    <property type="molecule type" value="Genomic_DNA"/>
</dbReference>
<protein>
    <submittedName>
        <fullName evidence="1">2935_t:CDS:1</fullName>
    </submittedName>
</protein>
<evidence type="ECO:0000313" key="1">
    <source>
        <dbReference type="EMBL" id="CAG8552125.1"/>
    </source>
</evidence>
<keyword evidence="2" id="KW-1185">Reference proteome</keyword>
<reference evidence="1" key="1">
    <citation type="submission" date="2021-06" db="EMBL/GenBank/DDBJ databases">
        <authorList>
            <person name="Kallberg Y."/>
            <person name="Tangrot J."/>
            <person name="Rosling A."/>
        </authorList>
    </citation>
    <scope>NUCLEOTIDE SEQUENCE</scope>
    <source>
        <strain evidence="1">AZ414A</strain>
    </source>
</reference>
<proteinExistence type="predicted"/>
<dbReference type="InterPro" id="IPR032675">
    <property type="entry name" value="LRR_dom_sf"/>
</dbReference>
<name>A0A9N9FQ42_9GLOM</name>